<feature type="transmembrane region" description="Helical" evidence="3">
    <location>
        <begin position="94"/>
        <end position="119"/>
    </location>
</feature>
<keyword evidence="4" id="KW-0969">Cilium</keyword>
<keyword evidence="3" id="KW-0472">Membrane</keyword>
<dbReference type="EMBL" id="CP071794">
    <property type="protein sequence ID" value="QTD55465.1"/>
    <property type="molecule type" value="Genomic_DNA"/>
</dbReference>
<dbReference type="PANTHER" id="PTHR30531:SF12">
    <property type="entry name" value="FLAGELLAR BIOSYNTHETIC PROTEIN FLHB"/>
    <property type="match status" value="1"/>
</dbReference>
<keyword evidence="4" id="KW-0966">Cell projection</keyword>
<proteinExistence type="inferred from homology"/>
<dbReference type="Proteomes" id="UP000663923">
    <property type="component" value="Chromosome"/>
</dbReference>
<name>A0ABX7T1N6_9SPHN</name>
<reference evidence="4 5" key="1">
    <citation type="submission" date="2021-03" db="EMBL/GenBank/DDBJ databases">
        <title>Complete genome of Parasphingorhabdus_sp.JHSY0214.</title>
        <authorList>
            <person name="Yoo J.H."/>
            <person name="Bae J.W."/>
        </authorList>
    </citation>
    <scope>NUCLEOTIDE SEQUENCE [LARGE SCALE GENOMIC DNA]</scope>
    <source>
        <strain evidence="4 5">JHSY0214</strain>
    </source>
</reference>
<dbReference type="InterPro" id="IPR006135">
    <property type="entry name" value="T3SS_substrate_exporter"/>
</dbReference>
<dbReference type="PRINTS" id="PR00950">
    <property type="entry name" value="TYPE3IMSPROT"/>
</dbReference>
<protein>
    <submittedName>
        <fullName evidence="4">Flagellar biosynthesis protein FlhB</fullName>
    </submittedName>
</protein>
<evidence type="ECO:0000313" key="5">
    <source>
        <dbReference type="Proteomes" id="UP000663923"/>
    </source>
</evidence>
<dbReference type="Pfam" id="PF01312">
    <property type="entry name" value="Bac_export_2"/>
    <property type="match status" value="1"/>
</dbReference>
<sequence length="380" mass="40901">MAQEAPGGGEKTEAPTPKKLKDSAEKGDVLKSQDLGGATVIFVGTAAMFTFGGALFQALADMLTSALVFDSRDVEIFDISGRSSALVSGLLPEFMSLFAVLLAAAIVVPAMLGSFGFRWSAMKPKPSKMDPIKGMGKIFGTNGLMELGKSIVKVLLIGIVGGVIIFVHLGDVMQLGAQDLNIAVASYASLFMQLLVGITISLMLIAMVDVPIQLFQRGKRLKMSKQEIKDEYKQTEGSPDTRAIQRQRRSEMLSDSTRKAVADATVILVNPTHFAVALRYDRDQDYAPIVLGKGCDAIALGMREMAAEVGTPVMEYPALTRSIYFTSQVGEVIDDRLYAAIAAVLSFLIQLDAKMVSPLHQPRIDVPEDMQFAADGSRLA</sequence>
<feature type="transmembrane region" description="Helical" evidence="3">
    <location>
        <begin position="190"/>
        <end position="215"/>
    </location>
</feature>
<dbReference type="SUPFAM" id="SSF160544">
    <property type="entry name" value="EscU C-terminal domain-like"/>
    <property type="match status" value="1"/>
</dbReference>
<evidence type="ECO:0000313" key="4">
    <source>
        <dbReference type="EMBL" id="QTD55465.1"/>
    </source>
</evidence>
<dbReference type="RefSeq" id="WP_207987303.1">
    <property type="nucleotide sequence ID" value="NZ_CP071794.1"/>
</dbReference>
<feature type="region of interest" description="Disordered" evidence="2">
    <location>
        <begin position="232"/>
        <end position="254"/>
    </location>
</feature>
<evidence type="ECO:0000256" key="1">
    <source>
        <dbReference type="ARBA" id="ARBA00010690"/>
    </source>
</evidence>
<keyword evidence="5" id="KW-1185">Reference proteome</keyword>
<keyword evidence="4" id="KW-0282">Flagellum</keyword>
<evidence type="ECO:0000256" key="3">
    <source>
        <dbReference type="SAM" id="Phobius"/>
    </source>
</evidence>
<dbReference type="Gene3D" id="3.40.1690.10">
    <property type="entry name" value="secretion proteins EscU"/>
    <property type="match status" value="1"/>
</dbReference>
<feature type="region of interest" description="Disordered" evidence="2">
    <location>
        <begin position="1"/>
        <end position="25"/>
    </location>
</feature>
<dbReference type="PANTHER" id="PTHR30531">
    <property type="entry name" value="FLAGELLAR BIOSYNTHETIC PROTEIN FLHB"/>
    <property type="match status" value="1"/>
</dbReference>
<accession>A0ABX7T1N6</accession>
<feature type="transmembrane region" description="Helical" evidence="3">
    <location>
        <begin position="35"/>
        <end position="60"/>
    </location>
</feature>
<dbReference type="InterPro" id="IPR029025">
    <property type="entry name" value="T3SS_substrate_exporter_C"/>
</dbReference>
<keyword evidence="3" id="KW-0812">Transmembrane</keyword>
<comment type="similarity">
    <text evidence="1">Belongs to the type III secretion exporter family.</text>
</comment>
<feature type="transmembrane region" description="Helical" evidence="3">
    <location>
        <begin position="151"/>
        <end position="170"/>
    </location>
</feature>
<gene>
    <name evidence="4" type="ORF">J4G78_14825</name>
</gene>
<evidence type="ECO:0000256" key="2">
    <source>
        <dbReference type="SAM" id="MobiDB-lite"/>
    </source>
</evidence>
<organism evidence="4 5">
    <name type="scientific">Parasphingorhabdus cellanae</name>
    <dbReference type="NCBI Taxonomy" id="2806553"/>
    <lineage>
        <taxon>Bacteria</taxon>
        <taxon>Pseudomonadati</taxon>
        <taxon>Pseudomonadota</taxon>
        <taxon>Alphaproteobacteria</taxon>
        <taxon>Sphingomonadales</taxon>
        <taxon>Sphingomonadaceae</taxon>
        <taxon>Parasphingorhabdus</taxon>
    </lineage>
</organism>
<keyword evidence="3" id="KW-1133">Transmembrane helix</keyword>